<dbReference type="EMBL" id="MGJY01000013">
    <property type="protein sequence ID" value="OGN16334.1"/>
    <property type="molecule type" value="Genomic_DNA"/>
</dbReference>
<comment type="caution">
    <text evidence="1">The sequence shown here is derived from an EMBL/GenBank/DDBJ whole genome shotgun (WGS) entry which is preliminary data.</text>
</comment>
<organism evidence="1 2">
    <name type="scientific">Candidatus Yanofskybacteria bacterium RIFCSPHIGHO2_02_FULL_46_19</name>
    <dbReference type="NCBI Taxonomy" id="1802684"/>
    <lineage>
        <taxon>Bacteria</taxon>
        <taxon>Candidatus Yanofskyibacteriota</taxon>
    </lineage>
</organism>
<evidence type="ECO:0000313" key="1">
    <source>
        <dbReference type="EMBL" id="OGN16334.1"/>
    </source>
</evidence>
<reference evidence="1 2" key="1">
    <citation type="journal article" date="2016" name="Nat. Commun.">
        <title>Thousands of microbial genomes shed light on interconnected biogeochemical processes in an aquifer system.</title>
        <authorList>
            <person name="Anantharaman K."/>
            <person name="Brown C.T."/>
            <person name="Hug L.A."/>
            <person name="Sharon I."/>
            <person name="Castelle C.J."/>
            <person name="Probst A.J."/>
            <person name="Thomas B.C."/>
            <person name="Singh A."/>
            <person name="Wilkins M.J."/>
            <person name="Karaoz U."/>
            <person name="Brodie E.L."/>
            <person name="Williams K.H."/>
            <person name="Hubbard S.S."/>
            <person name="Banfield J.F."/>
        </authorList>
    </citation>
    <scope>NUCLEOTIDE SEQUENCE [LARGE SCALE GENOMIC DNA]</scope>
</reference>
<evidence type="ECO:0000313" key="2">
    <source>
        <dbReference type="Proteomes" id="UP000177796"/>
    </source>
</evidence>
<gene>
    <name evidence="1" type="ORF">A3C81_02630</name>
</gene>
<accession>A0A1F8FT31</accession>
<dbReference type="Proteomes" id="UP000177796">
    <property type="component" value="Unassembled WGS sequence"/>
</dbReference>
<name>A0A1F8FT31_9BACT</name>
<sequence length="88" mass="10186">MSKVVCYQLDFVTPGSKPALANSLKSIRHKPNFLKYPFFRPHIKHLFTIRLENLGLLFDLAIVDFLGMFLRFTQSNSKIKNQISKQTS</sequence>
<protein>
    <submittedName>
        <fullName evidence="1">Uncharacterized protein</fullName>
    </submittedName>
</protein>
<proteinExistence type="predicted"/>
<dbReference type="AlphaFoldDB" id="A0A1F8FT31"/>